<sequence>MGLAIAIANQKGGVGKTTVTMNLAAAFAEEGYNVYVADADEQQSCMSWAATTDPSKALPFRVGSIAKLEKNIGREIANLANDFDIVLIDCPPNIANLTTGRVLAVADATIVPTNTSPLEMWSSQGMIALIERTRASSPEAKFAILVNKSNKKSILYRELSKLLAESSVLMFESTMSDRECYPQAAALGRTVFDATGVRAGKKEAKQELKALVEELIALLSNERTEEAANG</sequence>
<dbReference type="NCBIfam" id="NF041546">
    <property type="entry name" value="ParA_partition"/>
    <property type="match status" value="1"/>
</dbReference>
<protein>
    <submittedName>
        <fullName evidence="2">ParA family protein</fullName>
    </submittedName>
</protein>
<dbReference type="RefSeq" id="WP_169489896.1">
    <property type="nucleotide sequence ID" value="NZ_JABBGJ010000049.1"/>
</dbReference>
<dbReference type="PANTHER" id="PTHR13696:SF96">
    <property type="entry name" value="COBQ_COBB_MIND_PARA NUCLEOTIDE BINDING DOMAIN-CONTAINING PROTEIN"/>
    <property type="match status" value="1"/>
</dbReference>
<name>A0A848IMY3_9BURK</name>
<dbReference type="Proteomes" id="UP000544134">
    <property type="component" value="Unassembled WGS sequence"/>
</dbReference>
<dbReference type="PIRSF" id="PIRSF009320">
    <property type="entry name" value="Nuc_binding_HP_1000"/>
    <property type="match status" value="1"/>
</dbReference>
<dbReference type="InterPro" id="IPR050678">
    <property type="entry name" value="DNA_Partitioning_ATPase"/>
</dbReference>
<evidence type="ECO:0000313" key="2">
    <source>
        <dbReference type="EMBL" id="NMM03141.1"/>
    </source>
</evidence>
<accession>A0A848IMY3</accession>
<dbReference type="SUPFAM" id="SSF52540">
    <property type="entry name" value="P-loop containing nucleoside triphosphate hydrolases"/>
    <property type="match status" value="1"/>
</dbReference>
<dbReference type="InterPro" id="IPR048089">
    <property type="entry name" value="McdA"/>
</dbReference>
<evidence type="ECO:0000259" key="1">
    <source>
        <dbReference type="Pfam" id="PF01656"/>
    </source>
</evidence>
<feature type="domain" description="CobQ/CobB/MinD/ParA nucleotide binding" evidence="1">
    <location>
        <begin position="5"/>
        <end position="188"/>
    </location>
</feature>
<dbReference type="InterPro" id="IPR002586">
    <property type="entry name" value="CobQ/CobB/MinD/ParA_Nub-bd_dom"/>
</dbReference>
<dbReference type="PANTHER" id="PTHR13696">
    <property type="entry name" value="P-LOOP CONTAINING NUCLEOSIDE TRIPHOSPHATE HYDROLASE"/>
    <property type="match status" value="1"/>
</dbReference>
<gene>
    <name evidence="2" type="ORF">HHL24_35215</name>
</gene>
<comment type="caution">
    <text evidence="2">The sequence shown here is derived from an EMBL/GenBank/DDBJ whole genome shotgun (WGS) entry which is preliminary data.</text>
</comment>
<dbReference type="EMBL" id="JABBGJ010000049">
    <property type="protein sequence ID" value="NMM03141.1"/>
    <property type="molecule type" value="Genomic_DNA"/>
</dbReference>
<dbReference type="Gene3D" id="3.40.50.300">
    <property type="entry name" value="P-loop containing nucleotide triphosphate hydrolases"/>
    <property type="match status" value="1"/>
</dbReference>
<reference evidence="2 3" key="1">
    <citation type="submission" date="2020-04" db="EMBL/GenBank/DDBJ databases">
        <title>Paraburkholderia sp. RP-4-7 isolated from soil.</title>
        <authorList>
            <person name="Dahal R.H."/>
        </authorList>
    </citation>
    <scope>NUCLEOTIDE SEQUENCE [LARGE SCALE GENOMIC DNA]</scope>
    <source>
        <strain evidence="2 3">RP-4-7</strain>
    </source>
</reference>
<keyword evidence="3" id="KW-1185">Reference proteome</keyword>
<evidence type="ECO:0000313" key="3">
    <source>
        <dbReference type="Proteomes" id="UP000544134"/>
    </source>
</evidence>
<proteinExistence type="predicted"/>
<organism evidence="2 3">
    <name type="scientific">Paraburkholderia polaris</name>
    <dbReference type="NCBI Taxonomy" id="2728848"/>
    <lineage>
        <taxon>Bacteria</taxon>
        <taxon>Pseudomonadati</taxon>
        <taxon>Pseudomonadota</taxon>
        <taxon>Betaproteobacteria</taxon>
        <taxon>Burkholderiales</taxon>
        <taxon>Burkholderiaceae</taxon>
        <taxon>Paraburkholderia</taxon>
    </lineage>
</organism>
<dbReference type="Pfam" id="PF01656">
    <property type="entry name" value="CbiA"/>
    <property type="match status" value="1"/>
</dbReference>
<dbReference type="AlphaFoldDB" id="A0A848IMY3"/>
<dbReference type="InterPro" id="IPR027417">
    <property type="entry name" value="P-loop_NTPase"/>
</dbReference>
<dbReference type="CDD" id="cd02042">
    <property type="entry name" value="ParAB_family"/>
    <property type="match status" value="1"/>
</dbReference>